<keyword evidence="2" id="KW-0378">Hydrolase</keyword>
<feature type="active site" evidence="3">
    <location>
        <position position="160"/>
    </location>
</feature>
<protein>
    <recommendedName>
        <fullName evidence="4">Alpha/beta hydrolase fold-3 domain-containing protein</fullName>
    </recommendedName>
</protein>
<dbReference type="InterPro" id="IPR050300">
    <property type="entry name" value="GDXG_lipolytic_enzyme"/>
</dbReference>
<evidence type="ECO:0000256" key="3">
    <source>
        <dbReference type="PROSITE-ProRule" id="PRU10038"/>
    </source>
</evidence>
<dbReference type="Pfam" id="PF07859">
    <property type="entry name" value="Abhydrolase_3"/>
    <property type="match status" value="1"/>
</dbReference>
<dbReference type="EMBL" id="JAANIT010000996">
    <property type="protein sequence ID" value="KAG1542939.1"/>
    <property type="molecule type" value="Genomic_DNA"/>
</dbReference>
<proteinExistence type="inferred from homology"/>
<dbReference type="PANTHER" id="PTHR48081:SF8">
    <property type="entry name" value="ALPHA_BETA HYDROLASE FOLD-3 DOMAIN-CONTAINING PROTEIN-RELATED"/>
    <property type="match status" value="1"/>
</dbReference>
<dbReference type="GO" id="GO:0016787">
    <property type="term" value="F:hydrolase activity"/>
    <property type="evidence" value="ECO:0007669"/>
    <property type="project" value="UniProtKB-KW"/>
</dbReference>
<name>A0A9P6Y9Q7_RHIOR</name>
<reference evidence="5" key="1">
    <citation type="journal article" date="2020" name="Microb. Genom.">
        <title>Genetic diversity of clinical and environmental Mucorales isolates obtained from an investigation of mucormycosis cases among solid organ transplant recipients.</title>
        <authorList>
            <person name="Nguyen M.H."/>
            <person name="Kaul D."/>
            <person name="Muto C."/>
            <person name="Cheng S.J."/>
            <person name="Richter R.A."/>
            <person name="Bruno V.M."/>
            <person name="Liu G."/>
            <person name="Beyhan S."/>
            <person name="Sundermann A.J."/>
            <person name="Mounaud S."/>
            <person name="Pasculle A.W."/>
            <person name="Nierman W.C."/>
            <person name="Driscoll E."/>
            <person name="Cumbie R."/>
            <person name="Clancy C.J."/>
            <person name="Dupont C.L."/>
        </authorList>
    </citation>
    <scope>NUCLEOTIDE SEQUENCE</scope>
    <source>
        <strain evidence="5">GL16</strain>
    </source>
</reference>
<dbReference type="SUPFAM" id="SSF53474">
    <property type="entry name" value="alpha/beta-Hydrolases"/>
    <property type="match status" value="1"/>
</dbReference>
<evidence type="ECO:0000259" key="4">
    <source>
        <dbReference type="Pfam" id="PF07859"/>
    </source>
</evidence>
<organism evidence="5 6">
    <name type="scientific">Rhizopus oryzae</name>
    <name type="common">Mucormycosis agent</name>
    <name type="synonym">Rhizopus arrhizus var. delemar</name>
    <dbReference type="NCBI Taxonomy" id="64495"/>
    <lineage>
        <taxon>Eukaryota</taxon>
        <taxon>Fungi</taxon>
        <taxon>Fungi incertae sedis</taxon>
        <taxon>Mucoromycota</taxon>
        <taxon>Mucoromycotina</taxon>
        <taxon>Mucoromycetes</taxon>
        <taxon>Mucorales</taxon>
        <taxon>Mucorineae</taxon>
        <taxon>Rhizopodaceae</taxon>
        <taxon>Rhizopus</taxon>
    </lineage>
</organism>
<dbReference type="Gene3D" id="3.40.50.1820">
    <property type="entry name" value="alpha/beta hydrolase"/>
    <property type="match status" value="1"/>
</dbReference>
<dbReference type="AlphaFoldDB" id="A0A9P6Y9Q7"/>
<evidence type="ECO:0000313" key="5">
    <source>
        <dbReference type="EMBL" id="KAG1542939.1"/>
    </source>
</evidence>
<comment type="caution">
    <text evidence="5">The sequence shown here is derived from an EMBL/GenBank/DDBJ whole genome shotgun (WGS) entry which is preliminary data.</text>
</comment>
<dbReference type="InterPro" id="IPR033140">
    <property type="entry name" value="Lipase_GDXG_put_SER_AS"/>
</dbReference>
<evidence type="ECO:0000256" key="2">
    <source>
        <dbReference type="ARBA" id="ARBA00022801"/>
    </source>
</evidence>
<dbReference type="Proteomes" id="UP000717996">
    <property type="component" value="Unassembled WGS sequence"/>
</dbReference>
<dbReference type="InterPro" id="IPR013094">
    <property type="entry name" value="AB_hydrolase_3"/>
</dbReference>
<dbReference type="OrthoDB" id="408631at2759"/>
<dbReference type="PANTHER" id="PTHR48081">
    <property type="entry name" value="AB HYDROLASE SUPERFAMILY PROTEIN C4A8.06C"/>
    <property type="match status" value="1"/>
</dbReference>
<feature type="domain" description="Alpha/beta hydrolase fold-3" evidence="4">
    <location>
        <begin position="82"/>
        <end position="290"/>
    </location>
</feature>
<evidence type="ECO:0000256" key="1">
    <source>
        <dbReference type="ARBA" id="ARBA00010515"/>
    </source>
</evidence>
<dbReference type="PROSITE" id="PS01174">
    <property type="entry name" value="LIPASE_GDXG_SER"/>
    <property type="match status" value="1"/>
</dbReference>
<gene>
    <name evidence="5" type="ORF">G6F51_006975</name>
</gene>
<sequence>MSEPLPIPLPPATIDFIAKTFDISQEEASTTESYRLFQKHMKSIRGPANVEKEDRTIEFDHIKVDITIIRPLKHDNKILPVILYLHGGGWFVGDYDGYSPLVNEIANYMSCCVVFVNYSLSPKVKHPVALEECYASLCWVQQNAQALNVDLNRLAVAGDSAGGNLTAALTILAKQRGNSGITHQVLFYPAVDNNFETESYKLHKDSAVLPREWMLQAWQLYAAKEEDYNSPLMAPLKATLEELSDLPPALVITAERDVLRSEGEAYAKKLAKAGVPTISVTYHNVAHGFASAGVPESYLVVSQMADWLNRGWKSTPKI</sequence>
<evidence type="ECO:0000313" key="6">
    <source>
        <dbReference type="Proteomes" id="UP000717996"/>
    </source>
</evidence>
<comment type="similarity">
    <text evidence="1">Belongs to the 'GDXG' lipolytic enzyme family.</text>
</comment>
<accession>A0A9P6Y9Q7</accession>
<dbReference type="InterPro" id="IPR029058">
    <property type="entry name" value="AB_hydrolase_fold"/>
</dbReference>